<gene>
    <name evidence="1" type="ORF">CUMW_170430</name>
</gene>
<name>A0A2H5PW18_CITUN</name>
<protein>
    <submittedName>
        <fullName evidence="1">Uncharacterized protein</fullName>
    </submittedName>
</protein>
<evidence type="ECO:0000313" key="1">
    <source>
        <dbReference type="EMBL" id="GAY56255.1"/>
    </source>
</evidence>
<comment type="caution">
    <text evidence="1">The sequence shown here is derived from an EMBL/GenBank/DDBJ whole genome shotgun (WGS) entry which is preliminary data.</text>
</comment>
<organism evidence="1 2">
    <name type="scientific">Citrus unshiu</name>
    <name type="common">Satsuma mandarin</name>
    <name type="synonym">Citrus nobilis var. unshiu</name>
    <dbReference type="NCBI Taxonomy" id="55188"/>
    <lineage>
        <taxon>Eukaryota</taxon>
        <taxon>Viridiplantae</taxon>
        <taxon>Streptophyta</taxon>
        <taxon>Embryophyta</taxon>
        <taxon>Tracheophyta</taxon>
        <taxon>Spermatophyta</taxon>
        <taxon>Magnoliopsida</taxon>
        <taxon>eudicotyledons</taxon>
        <taxon>Gunneridae</taxon>
        <taxon>Pentapetalae</taxon>
        <taxon>rosids</taxon>
        <taxon>malvids</taxon>
        <taxon>Sapindales</taxon>
        <taxon>Rutaceae</taxon>
        <taxon>Aurantioideae</taxon>
        <taxon>Citrus</taxon>
    </lineage>
</organism>
<sequence length="116" mass="13259">MKVVVIRAIFTLSGKKAEYLGVQKNQQASALCPLAQLPRICNHGRKKPVSREVAMEELLQVLVDDVEFSFPPERDSIVEYRSALRLRNFDFDANRKRIKALRLALEQKGWASADNF</sequence>
<evidence type="ECO:0000313" key="2">
    <source>
        <dbReference type="Proteomes" id="UP000236630"/>
    </source>
</evidence>
<dbReference type="EMBL" id="BDQV01000135">
    <property type="protein sequence ID" value="GAY56255.1"/>
    <property type="molecule type" value="Genomic_DNA"/>
</dbReference>
<dbReference type="InterPro" id="IPR010865">
    <property type="entry name" value="DUF1499"/>
</dbReference>
<dbReference type="PANTHER" id="PTHR34801">
    <property type="entry name" value="EXPRESSED PROTEIN"/>
    <property type="match status" value="1"/>
</dbReference>
<proteinExistence type="predicted"/>
<dbReference type="PANTHER" id="PTHR34801:SF2">
    <property type="entry name" value="EXPRESSED PROTEIN"/>
    <property type="match status" value="1"/>
</dbReference>
<reference evidence="1 2" key="1">
    <citation type="journal article" date="2017" name="Front. Genet.">
        <title>Draft sequencing of the heterozygous diploid genome of Satsuma (Citrus unshiu Marc.) using a hybrid assembly approach.</title>
        <authorList>
            <person name="Shimizu T."/>
            <person name="Tanizawa Y."/>
            <person name="Mochizuki T."/>
            <person name="Nagasaki H."/>
            <person name="Yoshioka T."/>
            <person name="Toyoda A."/>
            <person name="Fujiyama A."/>
            <person name="Kaminuma E."/>
            <person name="Nakamura Y."/>
        </authorList>
    </citation>
    <scope>NUCLEOTIDE SEQUENCE [LARGE SCALE GENOMIC DNA]</scope>
    <source>
        <strain evidence="2">cv. Miyagawa wase</strain>
    </source>
</reference>
<feature type="non-terminal residue" evidence="1">
    <location>
        <position position="116"/>
    </location>
</feature>
<dbReference type="Pfam" id="PF07386">
    <property type="entry name" value="DUF1499"/>
    <property type="match status" value="1"/>
</dbReference>
<accession>A0A2H5PW18</accession>
<dbReference type="AlphaFoldDB" id="A0A2H5PW18"/>
<keyword evidence="2" id="KW-1185">Reference proteome</keyword>
<dbReference type="Proteomes" id="UP000236630">
    <property type="component" value="Unassembled WGS sequence"/>
</dbReference>